<comment type="caution">
    <text evidence="1">The sequence shown here is derived from an EMBL/GenBank/DDBJ whole genome shotgun (WGS) entry which is preliminary data.</text>
</comment>
<dbReference type="Proteomes" id="UP001527099">
    <property type="component" value="Unassembled WGS sequence"/>
</dbReference>
<dbReference type="RefSeq" id="WP_154669639.1">
    <property type="nucleotide sequence ID" value="NZ_JAMDMW010000044.1"/>
</dbReference>
<reference evidence="1 2" key="1">
    <citation type="submission" date="2022-05" db="EMBL/GenBank/DDBJ databases">
        <title>Genome Sequencing of Bee-Associated Microbes.</title>
        <authorList>
            <person name="Dunlap C."/>
        </authorList>
    </citation>
    <scope>NUCLEOTIDE SEQUENCE [LARGE SCALE GENOMIC DNA]</scope>
    <source>
        <strain evidence="1 2">NRRL B-14421</strain>
    </source>
</reference>
<accession>A0ABT4G5N1</accession>
<dbReference type="EMBL" id="JAMDMX010000001">
    <property type="protein sequence ID" value="MCY9691467.1"/>
    <property type="molecule type" value="Genomic_DNA"/>
</dbReference>
<keyword evidence="2" id="KW-1185">Reference proteome</keyword>
<name>A0ABT4G5N1_9BACL</name>
<gene>
    <name evidence="1" type="ORF">M5X19_00795</name>
</gene>
<evidence type="ECO:0000313" key="2">
    <source>
        <dbReference type="Proteomes" id="UP001527099"/>
    </source>
</evidence>
<evidence type="ECO:0000313" key="1">
    <source>
        <dbReference type="EMBL" id="MCY9691467.1"/>
    </source>
</evidence>
<organism evidence="1 2">
    <name type="scientific">Paenibacillus alginolyticus</name>
    <dbReference type="NCBI Taxonomy" id="59839"/>
    <lineage>
        <taxon>Bacteria</taxon>
        <taxon>Bacillati</taxon>
        <taxon>Bacillota</taxon>
        <taxon>Bacilli</taxon>
        <taxon>Bacillales</taxon>
        <taxon>Paenibacillaceae</taxon>
        <taxon>Paenibacillus</taxon>
    </lineage>
</organism>
<protein>
    <submittedName>
        <fullName evidence="1">Uncharacterized protein</fullName>
    </submittedName>
</protein>
<proteinExistence type="predicted"/>
<sequence>MEIRSFGDSLFVMHADAILIWFGPYLGNGLVHMIGSHTLRIVEGLAGK</sequence>